<dbReference type="STRING" id="361077.A0A151ZG15"/>
<evidence type="ECO:0000313" key="2">
    <source>
        <dbReference type="EMBL" id="KYQ92814.1"/>
    </source>
</evidence>
<feature type="compositionally biased region" description="Polar residues" evidence="1">
    <location>
        <begin position="257"/>
        <end position="271"/>
    </location>
</feature>
<accession>A0A151ZG15</accession>
<protein>
    <submittedName>
        <fullName evidence="2">Uncharacterized protein</fullName>
    </submittedName>
</protein>
<feature type="compositionally biased region" description="Polar residues" evidence="1">
    <location>
        <begin position="109"/>
        <end position="119"/>
    </location>
</feature>
<evidence type="ECO:0000256" key="1">
    <source>
        <dbReference type="SAM" id="MobiDB-lite"/>
    </source>
</evidence>
<dbReference type="AlphaFoldDB" id="A0A151ZG15"/>
<dbReference type="OrthoDB" id="10685918at2759"/>
<keyword evidence="3" id="KW-1185">Reference proteome</keyword>
<dbReference type="Proteomes" id="UP000076078">
    <property type="component" value="Unassembled WGS sequence"/>
</dbReference>
<evidence type="ECO:0000313" key="3">
    <source>
        <dbReference type="Proteomes" id="UP000076078"/>
    </source>
</evidence>
<dbReference type="InParanoid" id="A0A151ZG15"/>
<feature type="region of interest" description="Disordered" evidence="1">
    <location>
        <begin position="220"/>
        <end position="354"/>
    </location>
</feature>
<feature type="region of interest" description="Disordered" evidence="1">
    <location>
        <begin position="401"/>
        <end position="430"/>
    </location>
</feature>
<feature type="compositionally biased region" description="Low complexity" evidence="1">
    <location>
        <begin position="305"/>
        <end position="321"/>
    </location>
</feature>
<feature type="compositionally biased region" description="Low complexity" evidence="1">
    <location>
        <begin position="67"/>
        <end position="76"/>
    </location>
</feature>
<dbReference type="EMBL" id="LODT01000028">
    <property type="protein sequence ID" value="KYQ92814.1"/>
    <property type="molecule type" value="Genomic_DNA"/>
</dbReference>
<reference evidence="2 3" key="1">
    <citation type="submission" date="2015-12" db="EMBL/GenBank/DDBJ databases">
        <title>Dictyostelia acquired genes for synthesis and detection of signals that induce cell-type specialization by lateral gene transfer from prokaryotes.</title>
        <authorList>
            <person name="Gloeckner G."/>
            <person name="Schaap P."/>
        </authorList>
    </citation>
    <scope>NUCLEOTIDE SEQUENCE [LARGE SCALE GENOMIC DNA]</scope>
    <source>
        <strain evidence="2 3">TK</strain>
    </source>
</reference>
<dbReference type="OMA" id="KQCETTI"/>
<dbReference type="FunCoup" id="A0A151ZG15">
    <property type="interactions" value="74"/>
</dbReference>
<sequence length="453" mass="49878">MTSINNFKIKREDFTLDFDETDKYFIGQSNLMTPKKILIQGHRKSFEKENVLSPKQQQFKISSPTGHLTHLSLSDPPSTPLSPKTDNFLNISNGNDNVFTIPEPKTPKSLKQQQQQTPSKLKPIERSNTIFTTPIKYNISSNQSINYCSFNTTQNEPTPMDLSTSVTTKTSSTLKKPITTSTITPVIPSTLPKKPPQPVIVSPTLNNKRVQHLKKMDDKTSIKNEVHPSRLSISKKPISKPSSSTVSTNVGVKRPSITPSQTTTLVNKPSNTKTTTTSTSTTTTKTITSTTIDSSKRLKSTTRLSTIPSQPTSTSVTTSIPKQKRLSMINPVTSSASLSSNSTTSTSTSISTSTRIPKVPITAPKRLSTVVVQKRKSISPITSSNSGSDDDFEKRLQEAMEAEANGLQLKQGSALLTSPEKKELENKRSKWSPIKKIKTCDDIYACTKKFQDQ</sequence>
<comment type="caution">
    <text evidence="2">The sequence shown here is derived from an EMBL/GenBank/DDBJ whole genome shotgun (WGS) entry which is preliminary data.</text>
</comment>
<organism evidence="2 3">
    <name type="scientific">Tieghemostelium lacteum</name>
    <name type="common">Slime mold</name>
    <name type="synonym">Dictyostelium lacteum</name>
    <dbReference type="NCBI Taxonomy" id="361077"/>
    <lineage>
        <taxon>Eukaryota</taxon>
        <taxon>Amoebozoa</taxon>
        <taxon>Evosea</taxon>
        <taxon>Eumycetozoa</taxon>
        <taxon>Dictyostelia</taxon>
        <taxon>Dictyosteliales</taxon>
        <taxon>Raperosteliaceae</taxon>
        <taxon>Tieghemostelium</taxon>
    </lineage>
</organism>
<feature type="compositionally biased region" description="Low complexity" evidence="1">
    <location>
        <begin position="272"/>
        <end position="292"/>
    </location>
</feature>
<gene>
    <name evidence="2" type="ORF">DLAC_05399</name>
</gene>
<name>A0A151ZG15_TIELA</name>
<feature type="region of interest" description="Disordered" evidence="1">
    <location>
        <begin position="102"/>
        <end position="123"/>
    </location>
</feature>
<feature type="region of interest" description="Disordered" evidence="1">
    <location>
        <begin position="66"/>
        <end position="87"/>
    </location>
</feature>
<proteinExistence type="predicted"/>
<feature type="compositionally biased region" description="Low complexity" evidence="1">
    <location>
        <begin position="333"/>
        <end position="354"/>
    </location>
</feature>
<feature type="compositionally biased region" description="Basic and acidic residues" evidence="1">
    <location>
        <begin position="419"/>
        <end position="428"/>
    </location>
</feature>
<feature type="compositionally biased region" description="Low complexity" evidence="1">
    <location>
        <begin position="232"/>
        <end position="244"/>
    </location>
</feature>